<dbReference type="Gene3D" id="3.40.50.720">
    <property type="entry name" value="NAD(P)-binding Rossmann-like Domain"/>
    <property type="match status" value="1"/>
</dbReference>
<proteinExistence type="predicted"/>
<protein>
    <submittedName>
        <fullName evidence="2">NAD-dependent epimerase/dehydratase family protein</fullName>
    </submittedName>
</protein>
<dbReference type="PANTHER" id="PTHR48079:SF6">
    <property type="entry name" value="NAD(P)-BINDING DOMAIN-CONTAINING PROTEIN-RELATED"/>
    <property type="match status" value="1"/>
</dbReference>
<comment type="caution">
    <text evidence="2">The sequence shown here is derived from an EMBL/GenBank/DDBJ whole genome shotgun (WGS) entry which is preliminary data.</text>
</comment>
<keyword evidence="3" id="KW-1185">Reference proteome</keyword>
<gene>
    <name evidence="2" type="ORF">E4634_18365</name>
</gene>
<dbReference type="Proteomes" id="UP000298050">
    <property type="component" value="Unassembled WGS sequence"/>
</dbReference>
<dbReference type="SUPFAM" id="SSF51735">
    <property type="entry name" value="NAD(P)-binding Rossmann-fold domains"/>
    <property type="match status" value="1"/>
</dbReference>
<dbReference type="Pfam" id="PF01370">
    <property type="entry name" value="Epimerase"/>
    <property type="match status" value="1"/>
</dbReference>
<feature type="domain" description="NAD-dependent epimerase/dehydratase" evidence="1">
    <location>
        <begin position="8"/>
        <end position="205"/>
    </location>
</feature>
<dbReference type="GO" id="GO:0005737">
    <property type="term" value="C:cytoplasm"/>
    <property type="evidence" value="ECO:0007669"/>
    <property type="project" value="TreeGrafter"/>
</dbReference>
<evidence type="ECO:0000313" key="3">
    <source>
        <dbReference type="Proteomes" id="UP000298050"/>
    </source>
</evidence>
<reference evidence="2 3" key="1">
    <citation type="submission" date="2019-04" db="EMBL/GenBank/DDBJ databases">
        <title>Taxonomy of novel Haliea sp. from mangrove soil of West Coast of India.</title>
        <authorList>
            <person name="Verma A."/>
            <person name="Kumar P."/>
            <person name="Krishnamurthi S."/>
        </authorList>
    </citation>
    <scope>NUCLEOTIDE SEQUENCE [LARGE SCALE GENOMIC DNA]</scope>
    <source>
        <strain evidence="2 3">SAOS-164</strain>
    </source>
</reference>
<dbReference type="PANTHER" id="PTHR48079">
    <property type="entry name" value="PROTEIN YEEZ"/>
    <property type="match status" value="1"/>
</dbReference>
<dbReference type="GO" id="GO:0004029">
    <property type="term" value="F:aldehyde dehydrogenase (NAD+) activity"/>
    <property type="evidence" value="ECO:0007669"/>
    <property type="project" value="TreeGrafter"/>
</dbReference>
<evidence type="ECO:0000313" key="2">
    <source>
        <dbReference type="EMBL" id="TGD71632.1"/>
    </source>
</evidence>
<dbReference type="OrthoDB" id="9778052at2"/>
<evidence type="ECO:0000259" key="1">
    <source>
        <dbReference type="Pfam" id="PF01370"/>
    </source>
</evidence>
<dbReference type="InterPro" id="IPR051783">
    <property type="entry name" value="NAD(P)-dependent_oxidoreduct"/>
</dbReference>
<dbReference type="InterPro" id="IPR001509">
    <property type="entry name" value="Epimerase_deHydtase"/>
</dbReference>
<dbReference type="InterPro" id="IPR036291">
    <property type="entry name" value="NAD(P)-bd_dom_sf"/>
</dbReference>
<dbReference type="AlphaFoldDB" id="A0A4Z0LWC7"/>
<organism evidence="2 3">
    <name type="scientific">Mangrovimicrobium sediminis</name>
    <dbReference type="NCBI Taxonomy" id="2562682"/>
    <lineage>
        <taxon>Bacteria</taxon>
        <taxon>Pseudomonadati</taxon>
        <taxon>Pseudomonadota</taxon>
        <taxon>Gammaproteobacteria</taxon>
        <taxon>Cellvibrionales</taxon>
        <taxon>Halieaceae</taxon>
        <taxon>Mangrovimicrobium</taxon>
    </lineage>
</organism>
<sequence length="311" mass="32750">MASGDLVALTGATGFIGTTLSRELRQRGLRVRALVRDARRADMLAAQGVELVTGDLSDRAALGRLVEDAAAVVHAAGAVRGACAADFDRVNVAGTEAVCAALAAAAPQARLLLVSSLAAREPQLSWYAHSKRAAEEVVHSAPVQDWVIVRPPAVYGPGDREMLPVFNAMRRGWAPVPGACEARFSLVYVDDLCRALADCLASPAAAGGTFTPCDGHPGGYDWREACAIAAEVFKRPVRPLVVPAPLLNAVAATNLGLARLRGSLPMLTPPKLRELRHTDWTADNAGLTEVTGWRPAIDLRAGLEILFGEAA</sequence>
<dbReference type="EMBL" id="SRLE01000013">
    <property type="protein sequence ID" value="TGD71632.1"/>
    <property type="molecule type" value="Genomic_DNA"/>
</dbReference>
<name>A0A4Z0LWC7_9GAMM</name>
<accession>A0A4Z0LWC7</accession>